<dbReference type="InterPro" id="IPR023302">
    <property type="entry name" value="Pept_S9A_N"/>
</dbReference>
<evidence type="ECO:0000256" key="4">
    <source>
        <dbReference type="ARBA" id="ARBA00022825"/>
    </source>
</evidence>
<feature type="domain" description="Peptidase S9A N-terminal" evidence="6">
    <location>
        <begin position="3"/>
        <end position="166"/>
    </location>
</feature>
<dbReference type="Pfam" id="PF00326">
    <property type="entry name" value="Peptidase_S9"/>
    <property type="match status" value="1"/>
</dbReference>
<evidence type="ECO:0000259" key="5">
    <source>
        <dbReference type="Pfam" id="PF00326"/>
    </source>
</evidence>
<dbReference type="InterPro" id="IPR001375">
    <property type="entry name" value="Peptidase_S9_cat"/>
</dbReference>
<dbReference type="Pfam" id="PF02897">
    <property type="entry name" value="Peptidase_S9_N"/>
    <property type="match status" value="1"/>
</dbReference>
<dbReference type="PROSITE" id="PS00708">
    <property type="entry name" value="PRO_ENDOPEP_SER"/>
    <property type="match status" value="1"/>
</dbReference>
<dbReference type="FunFam" id="3.40.50.1820:FF:000005">
    <property type="entry name" value="Prolyl endopeptidase"/>
    <property type="match status" value="1"/>
</dbReference>
<dbReference type="GO" id="GO:0006508">
    <property type="term" value="P:proteolysis"/>
    <property type="evidence" value="ECO:0007669"/>
    <property type="project" value="UniProtKB-KW"/>
</dbReference>
<feature type="non-terminal residue" evidence="7">
    <location>
        <position position="1"/>
    </location>
</feature>
<evidence type="ECO:0000313" key="7">
    <source>
        <dbReference type="EMBL" id="MBA0085113.1"/>
    </source>
</evidence>
<evidence type="ECO:0000256" key="1">
    <source>
        <dbReference type="ARBA" id="ARBA00005228"/>
    </source>
</evidence>
<organism evidence="7 8">
    <name type="scientific">Candidatus Acidiferrum panamense</name>
    <dbReference type="NCBI Taxonomy" id="2741543"/>
    <lineage>
        <taxon>Bacteria</taxon>
        <taxon>Pseudomonadati</taxon>
        <taxon>Acidobacteriota</taxon>
        <taxon>Terriglobia</taxon>
        <taxon>Candidatus Acidiferrales</taxon>
        <taxon>Candidatus Acidiferrum</taxon>
    </lineage>
</organism>
<dbReference type="Proteomes" id="UP000567293">
    <property type="component" value="Unassembled WGS sequence"/>
</dbReference>
<evidence type="ECO:0000256" key="2">
    <source>
        <dbReference type="ARBA" id="ARBA00022670"/>
    </source>
</evidence>
<dbReference type="InterPro" id="IPR002470">
    <property type="entry name" value="Peptidase_S9A"/>
</dbReference>
<evidence type="ECO:0000256" key="3">
    <source>
        <dbReference type="ARBA" id="ARBA00022801"/>
    </source>
</evidence>
<dbReference type="InterPro" id="IPR051543">
    <property type="entry name" value="Serine_Peptidase_S9A"/>
</dbReference>
<keyword evidence="8" id="KW-1185">Reference proteome</keyword>
<dbReference type="PRINTS" id="PR00862">
    <property type="entry name" value="PROLIGOPTASE"/>
</dbReference>
<comment type="similarity">
    <text evidence="1">Belongs to the peptidase S9A family.</text>
</comment>
<dbReference type="GO" id="GO:0004252">
    <property type="term" value="F:serine-type endopeptidase activity"/>
    <property type="evidence" value="ECO:0007669"/>
    <property type="project" value="InterPro"/>
</dbReference>
<dbReference type="AlphaFoldDB" id="A0A7V8NPJ6"/>
<accession>A0A7V8NPJ6</accession>
<keyword evidence="3" id="KW-0378">Hydrolase</keyword>
<gene>
    <name evidence="7" type="ORF">HRJ53_08960</name>
</gene>
<dbReference type="InterPro" id="IPR002471">
    <property type="entry name" value="Pept_S9_AS"/>
</dbReference>
<dbReference type="EMBL" id="JACDQQ010000866">
    <property type="protein sequence ID" value="MBA0085113.1"/>
    <property type="molecule type" value="Genomic_DNA"/>
</dbReference>
<dbReference type="SUPFAM" id="SSF50993">
    <property type="entry name" value="Peptidase/esterase 'gauge' domain"/>
    <property type="match status" value="1"/>
</dbReference>
<feature type="domain" description="Peptidase S9 prolyl oligopeptidase catalytic" evidence="5">
    <location>
        <begin position="228"/>
        <end position="442"/>
    </location>
</feature>
<protein>
    <submittedName>
        <fullName evidence="7">S9 family peptidase</fullName>
    </submittedName>
</protein>
<dbReference type="SUPFAM" id="SSF53474">
    <property type="entry name" value="alpha/beta-Hydrolases"/>
    <property type="match status" value="1"/>
</dbReference>
<evidence type="ECO:0000259" key="6">
    <source>
        <dbReference type="Pfam" id="PF02897"/>
    </source>
</evidence>
<dbReference type="Gene3D" id="3.40.50.1820">
    <property type="entry name" value="alpha/beta hydrolase"/>
    <property type="match status" value="1"/>
</dbReference>
<keyword evidence="4" id="KW-0720">Serine protease</keyword>
<dbReference type="PANTHER" id="PTHR11757:SF19">
    <property type="entry name" value="PROLYL ENDOPEPTIDASE-LIKE"/>
    <property type="match status" value="1"/>
</dbReference>
<evidence type="ECO:0000313" key="8">
    <source>
        <dbReference type="Proteomes" id="UP000567293"/>
    </source>
</evidence>
<dbReference type="Gene3D" id="2.130.10.120">
    <property type="entry name" value="Prolyl oligopeptidase, N-terminal domain"/>
    <property type="match status" value="1"/>
</dbReference>
<dbReference type="PANTHER" id="PTHR11757">
    <property type="entry name" value="PROTEASE FAMILY S9A OLIGOPEPTIDASE"/>
    <property type="match status" value="1"/>
</dbReference>
<keyword evidence="2" id="KW-0645">Protease</keyword>
<reference evidence="7" key="1">
    <citation type="submission" date="2020-06" db="EMBL/GenBank/DDBJ databases">
        <title>Legume-microbial interactions unlock mineral nutrients during tropical forest succession.</title>
        <authorList>
            <person name="Epihov D.Z."/>
        </authorList>
    </citation>
    <scope>NUCLEOTIDE SEQUENCE [LARGE SCALE GENOMIC DNA]</scope>
    <source>
        <strain evidence="7">Pan2503</strain>
    </source>
</reference>
<proteinExistence type="inferred from homology"/>
<dbReference type="InterPro" id="IPR029058">
    <property type="entry name" value="AB_hydrolase_fold"/>
</dbReference>
<name>A0A7V8NPJ6_9BACT</name>
<comment type="caution">
    <text evidence="7">The sequence shown here is derived from an EMBL/GenBank/DDBJ whole genome shotgun (WGS) entry which is preliminary data.</text>
</comment>
<sequence>RARDPSAQFQLIAPRQENHEYYADHHPGPLPDFGEELFFIRTNSGGRTFRLVAAPVRQPGPEYWRETIPNRPDVMLATAEVFEDHLVLLEREGGLPHLRIVDLRADARNGLASSHRIEFTEPAYNVSLGDNPEFDVSHVRFHYDSFVTARSVLDYDVGSRDRVLRKRQPVLGGYDPSQYVSGRLEATASDGTRIPISLVYRRDTPLDGGAPLLLYGYGSYGISVPVNFNSNRLSLLDRGVIYAVAHVRGGGELGKPWHDAGRMKQKQNTFTDFIAAAEHLIAEHYTSPQKLAIQGGSAGGLLTGAVTNERPDLFGVVLSQVPFVDVLNTMLDAGLPLTVGEYEEWGNPQISEEYFRIKEYCPYTNLEPKAYPAMLLKAALNDSQVMYWEPAKYVAKLRSLKTDSSPLLLKINMGAGHGGASGRYDYLREIALDYAFLLTQLGIRD</sequence>